<dbReference type="InterPro" id="IPR000866">
    <property type="entry name" value="AhpC/TSA"/>
</dbReference>
<dbReference type="Proteomes" id="UP000537130">
    <property type="component" value="Unassembled WGS sequence"/>
</dbReference>
<dbReference type="InterPro" id="IPR036249">
    <property type="entry name" value="Thioredoxin-like_sf"/>
</dbReference>
<dbReference type="EMBL" id="JACHWY010000001">
    <property type="protein sequence ID" value="MBB3047389.1"/>
    <property type="molecule type" value="Genomic_DNA"/>
</dbReference>
<gene>
    <name evidence="14" type="ORF">FHR99_001625</name>
</gene>
<dbReference type="InterPro" id="IPR013766">
    <property type="entry name" value="Thioredoxin_domain"/>
</dbReference>
<evidence type="ECO:0000256" key="9">
    <source>
        <dbReference type="ARBA" id="ARBA00038489"/>
    </source>
</evidence>
<feature type="transmembrane region" description="Helical" evidence="12">
    <location>
        <begin position="35"/>
        <end position="54"/>
    </location>
</feature>
<keyword evidence="4" id="KW-0049">Antioxidant</keyword>
<dbReference type="GO" id="GO:0034599">
    <property type="term" value="P:cellular response to oxidative stress"/>
    <property type="evidence" value="ECO:0007669"/>
    <property type="project" value="TreeGrafter"/>
</dbReference>
<keyword evidence="12" id="KW-0812">Transmembrane</keyword>
<dbReference type="PROSITE" id="PS51352">
    <property type="entry name" value="THIOREDOXIN_2"/>
    <property type="match status" value="1"/>
</dbReference>
<reference evidence="14 15" key="1">
    <citation type="submission" date="2020-08" db="EMBL/GenBank/DDBJ databases">
        <title>Genomic Encyclopedia of Type Strains, Phase III (KMG-III): the genomes of soil and plant-associated and newly described type strains.</title>
        <authorList>
            <person name="Whitman W."/>
        </authorList>
    </citation>
    <scope>NUCLEOTIDE SEQUENCE [LARGE SCALE GENOMIC DNA]</scope>
    <source>
        <strain evidence="14 15">CECT 8654</strain>
    </source>
</reference>
<dbReference type="SUPFAM" id="SSF52833">
    <property type="entry name" value="Thioredoxin-like"/>
    <property type="match status" value="1"/>
</dbReference>
<proteinExistence type="inferred from homology"/>
<evidence type="ECO:0000256" key="1">
    <source>
        <dbReference type="ARBA" id="ARBA00003330"/>
    </source>
</evidence>
<feature type="domain" description="Thioredoxin" evidence="13">
    <location>
        <begin position="119"/>
        <end position="278"/>
    </location>
</feature>
<feature type="transmembrane region" description="Helical" evidence="12">
    <location>
        <begin position="89"/>
        <end position="108"/>
    </location>
</feature>
<keyword evidence="3" id="KW-0575">Peroxidase</keyword>
<protein>
    <recommendedName>
        <fullName evidence="2">thioredoxin-dependent peroxiredoxin</fullName>
        <ecNumber evidence="2">1.11.1.24</ecNumber>
    </recommendedName>
    <alternativeName>
        <fullName evidence="8">Thioredoxin peroxidase</fullName>
    </alternativeName>
    <alternativeName>
        <fullName evidence="10">Thioredoxin-dependent peroxiredoxin Bcp</fullName>
    </alternativeName>
</protein>
<evidence type="ECO:0000256" key="11">
    <source>
        <dbReference type="ARBA" id="ARBA00049091"/>
    </source>
</evidence>
<keyword evidence="15" id="KW-1185">Reference proteome</keyword>
<evidence type="ECO:0000313" key="15">
    <source>
        <dbReference type="Proteomes" id="UP000537130"/>
    </source>
</evidence>
<evidence type="ECO:0000256" key="12">
    <source>
        <dbReference type="SAM" id="Phobius"/>
    </source>
</evidence>
<evidence type="ECO:0000313" key="14">
    <source>
        <dbReference type="EMBL" id="MBB3047389.1"/>
    </source>
</evidence>
<organism evidence="14 15">
    <name type="scientific">Litorivivens lipolytica</name>
    <dbReference type="NCBI Taxonomy" id="1524264"/>
    <lineage>
        <taxon>Bacteria</taxon>
        <taxon>Pseudomonadati</taxon>
        <taxon>Pseudomonadota</taxon>
        <taxon>Gammaproteobacteria</taxon>
        <taxon>Litorivivens</taxon>
    </lineage>
</organism>
<accession>A0A7W4Z5D8</accession>
<name>A0A7W4Z5D8_9GAMM</name>
<keyword evidence="5" id="KW-0560">Oxidoreductase</keyword>
<evidence type="ECO:0000256" key="2">
    <source>
        <dbReference type="ARBA" id="ARBA00013017"/>
    </source>
</evidence>
<comment type="function">
    <text evidence="1">Thiol-specific peroxidase that catalyzes the reduction of hydrogen peroxide and organic hydroperoxides to water and alcohols, respectively. Plays a role in cell protection against oxidative stress by detoxifying peroxides and as sensor of hydrogen peroxide-mediated signaling events.</text>
</comment>
<dbReference type="Gene3D" id="3.40.30.10">
    <property type="entry name" value="Glutaredoxin"/>
    <property type="match status" value="1"/>
</dbReference>
<dbReference type="InterPro" id="IPR050924">
    <property type="entry name" value="Peroxiredoxin_BCP/PrxQ"/>
</dbReference>
<evidence type="ECO:0000256" key="10">
    <source>
        <dbReference type="ARBA" id="ARBA00042639"/>
    </source>
</evidence>
<evidence type="ECO:0000256" key="6">
    <source>
        <dbReference type="ARBA" id="ARBA00023157"/>
    </source>
</evidence>
<dbReference type="AlphaFoldDB" id="A0A7W4Z5D8"/>
<evidence type="ECO:0000256" key="5">
    <source>
        <dbReference type="ARBA" id="ARBA00023002"/>
    </source>
</evidence>
<evidence type="ECO:0000256" key="8">
    <source>
        <dbReference type="ARBA" id="ARBA00032824"/>
    </source>
</evidence>
<keyword evidence="6" id="KW-1015">Disulfide bond</keyword>
<dbReference type="EC" id="1.11.1.24" evidence="2"/>
<dbReference type="PANTHER" id="PTHR42801">
    <property type="entry name" value="THIOREDOXIN-DEPENDENT PEROXIDE REDUCTASE"/>
    <property type="match status" value="1"/>
</dbReference>
<dbReference type="RefSeq" id="WP_183410016.1">
    <property type="nucleotide sequence ID" value="NZ_JACHWY010000001.1"/>
</dbReference>
<keyword evidence="12" id="KW-0472">Membrane</keyword>
<comment type="similarity">
    <text evidence="9">Belongs to the peroxiredoxin family. BCP/PrxQ subfamily.</text>
</comment>
<evidence type="ECO:0000256" key="3">
    <source>
        <dbReference type="ARBA" id="ARBA00022559"/>
    </source>
</evidence>
<evidence type="ECO:0000256" key="4">
    <source>
        <dbReference type="ARBA" id="ARBA00022862"/>
    </source>
</evidence>
<keyword evidence="7" id="KW-0676">Redox-active center</keyword>
<comment type="caution">
    <text evidence="14">The sequence shown here is derived from an EMBL/GenBank/DDBJ whole genome shotgun (WGS) entry which is preliminary data.</text>
</comment>
<dbReference type="GO" id="GO:0008379">
    <property type="term" value="F:thioredoxin peroxidase activity"/>
    <property type="evidence" value="ECO:0007669"/>
    <property type="project" value="TreeGrafter"/>
</dbReference>
<comment type="catalytic activity">
    <reaction evidence="11">
        <text>a hydroperoxide + [thioredoxin]-dithiol = an alcohol + [thioredoxin]-disulfide + H2O</text>
        <dbReference type="Rhea" id="RHEA:62620"/>
        <dbReference type="Rhea" id="RHEA-COMP:10698"/>
        <dbReference type="Rhea" id="RHEA-COMP:10700"/>
        <dbReference type="ChEBI" id="CHEBI:15377"/>
        <dbReference type="ChEBI" id="CHEBI:29950"/>
        <dbReference type="ChEBI" id="CHEBI:30879"/>
        <dbReference type="ChEBI" id="CHEBI:35924"/>
        <dbReference type="ChEBI" id="CHEBI:50058"/>
        <dbReference type="EC" id="1.11.1.24"/>
    </reaction>
</comment>
<dbReference type="PANTHER" id="PTHR42801:SF7">
    <property type="entry name" value="SLL1159 PROTEIN"/>
    <property type="match status" value="1"/>
</dbReference>
<sequence>MHSLKRYFVVPFLLACLLGAAHSLWHIATASPVDLAWYGAALALLPMLGFMIYLGASSQARTSETMPLQVGAAAVGALLSLAGDQPLLPMIYAWVVGLGGVLAYVFWYSRLGRSDNALLKAGQALPDFELEDADGNAIPSRKLLGRKLILLFYRGNWCPLCVAQVRELAERYRELAERGVDVALVSPQPHKQTRELAAKFDVPLQFFVDRDGRAARKLNILHEGGIAAGISGYGVDTVLPTVLMVDEQGTLLYADLTDNYRVRPEPEAFLSLLDKETANV</sequence>
<dbReference type="Pfam" id="PF00578">
    <property type="entry name" value="AhpC-TSA"/>
    <property type="match status" value="1"/>
</dbReference>
<feature type="transmembrane region" description="Helical" evidence="12">
    <location>
        <begin position="7"/>
        <end position="29"/>
    </location>
</feature>
<evidence type="ECO:0000256" key="7">
    <source>
        <dbReference type="ARBA" id="ARBA00023284"/>
    </source>
</evidence>
<dbReference type="CDD" id="cd02970">
    <property type="entry name" value="PRX_like2"/>
    <property type="match status" value="1"/>
</dbReference>
<dbReference type="GO" id="GO:0045454">
    <property type="term" value="P:cell redox homeostasis"/>
    <property type="evidence" value="ECO:0007669"/>
    <property type="project" value="TreeGrafter"/>
</dbReference>
<evidence type="ECO:0000259" key="13">
    <source>
        <dbReference type="PROSITE" id="PS51352"/>
    </source>
</evidence>
<dbReference type="GO" id="GO:0005737">
    <property type="term" value="C:cytoplasm"/>
    <property type="evidence" value="ECO:0007669"/>
    <property type="project" value="TreeGrafter"/>
</dbReference>
<keyword evidence="12" id="KW-1133">Transmembrane helix</keyword>